<dbReference type="InterPro" id="IPR036271">
    <property type="entry name" value="Tet_transcr_reg_TetR-rel_C_sf"/>
</dbReference>
<dbReference type="PROSITE" id="PS50977">
    <property type="entry name" value="HTH_TETR_2"/>
    <property type="match status" value="1"/>
</dbReference>
<protein>
    <submittedName>
        <fullName evidence="6">TetR family transcriptional regulator</fullName>
    </submittedName>
</protein>
<feature type="DNA-binding region" description="H-T-H motif" evidence="4">
    <location>
        <begin position="41"/>
        <end position="60"/>
    </location>
</feature>
<dbReference type="AlphaFoldDB" id="A0A365UAZ3"/>
<dbReference type="InterPro" id="IPR050109">
    <property type="entry name" value="HTH-type_TetR-like_transc_reg"/>
</dbReference>
<evidence type="ECO:0000313" key="7">
    <source>
        <dbReference type="Proteomes" id="UP000253370"/>
    </source>
</evidence>
<dbReference type="InterPro" id="IPR001647">
    <property type="entry name" value="HTH_TetR"/>
</dbReference>
<evidence type="ECO:0000313" key="6">
    <source>
        <dbReference type="EMBL" id="RBI85618.1"/>
    </source>
</evidence>
<accession>A0A365UAZ3</accession>
<dbReference type="EMBL" id="QNTQ01000006">
    <property type="protein sequence ID" value="RBI85618.1"/>
    <property type="molecule type" value="Genomic_DNA"/>
</dbReference>
<dbReference type="Proteomes" id="UP000253370">
    <property type="component" value="Unassembled WGS sequence"/>
</dbReference>
<dbReference type="InterPro" id="IPR025996">
    <property type="entry name" value="MT1864/Rv1816-like_C"/>
</dbReference>
<dbReference type="InterPro" id="IPR009057">
    <property type="entry name" value="Homeodomain-like_sf"/>
</dbReference>
<name>A0A365UAZ3_9RHOB</name>
<dbReference type="RefSeq" id="WP_113288875.1">
    <property type="nucleotide sequence ID" value="NZ_QNTQ01000006.1"/>
</dbReference>
<evidence type="ECO:0000259" key="5">
    <source>
        <dbReference type="PROSITE" id="PS50977"/>
    </source>
</evidence>
<evidence type="ECO:0000256" key="3">
    <source>
        <dbReference type="ARBA" id="ARBA00023163"/>
    </source>
</evidence>
<dbReference type="GO" id="GO:0003700">
    <property type="term" value="F:DNA-binding transcription factor activity"/>
    <property type="evidence" value="ECO:0007669"/>
    <property type="project" value="TreeGrafter"/>
</dbReference>
<organism evidence="6 7">
    <name type="scientific">Rhodosalinus halophilus</name>
    <dbReference type="NCBI Taxonomy" id="2259333"/>
    <lineage>
        <taxon>Bacteria</taxon>
        <taxon>Pseudomonadati</taxon>
        <taxon>Pseudomonadota</taxon>
        <taxon>Alphaproteobacteria</taxon>
        <taxon>Rhodobacterales</taxon>
        <taxon>Paracoccaceae</taxon>
        <taxon>Rhodosalinus</taxon>
    </lineage>
</organism>
<keyword evidence="1" id="KW-0805">Transcription regulation</keyword>
<dbReference type="GO" id="GO:0000976">
    <property type="term" value="F:transcription cis-regulatory region binding"/>
    <property type="evidence" value="ECO:0007669"/>
    <property type="project" value="TreeGrafter"/>
</dbReference>
<dbReference type="Pfam" id="PF13305">
    <property type="entry name" value="TetR_C_33"/>
    <property type="match status" value="1"/>
</dbReference>
<keyword evidence="2 4" id="KW-0238">DNA-binding</keyword>
<feature type="domain" description="HTH tetR-type" evidence="5">
    <location>
        <begin position="19"/>
        <end position="78"/>
    </location>
</feature>
<reference evidence="6 7" key="1">
    <citation type="submission" date="2018-07" db="EMBL/GenBank/DDBJ databases">
        <title>Rhodosalinus sp. strain E84T genomic sequence and assembly.</title>
        <authorList>
            <person name="Liu Z.-W."/>
            <person name="Lu D.-C."/>
        </authorList>
    </citation>
    <scope>NUCLEOTIDE SEQUENCE [LARGE SCALE GENOMIC DNA]</scope>
    <source>
        <strain evidence="6 7">E84</strain>
    </source>
</reference>
<dbReference type="PANTHER" id="PTHR30055:SF220">
    <property type="entry name" value="TETR-FAMILY REGULATORY PROTEIN"/>
    <property type="match status" value="1"/>
</dbReference>
<gene>
    <name evidence="6" type="ORF">DRV85_07750</name>
</gene>
<sequence length="211" mass="22703">MSFMDETGEKGDEKPYHHGNLREALVDAALGILEREEAPLTLRAAAKAVGVSHTAPYNHFPDKEALLAAVAIRGFGKLEDKVETARTAAGADPAAQLAATGEAYIFFAVDHPALFRLMFGPRKQDGHSEEVRAAGLSAFEPLVRVMREGMEAGTFHEGDVQAAAVTAWSLVHGMAQLAIDRTDTLTPEDREGIAARFRASHAIMMQGLAPR</sequence>
<keyword evidence="3" id="KW-0804">Transcription</keyword>
<evidence type="ECO:0000256" key="1">
    <source>
        <dbReference type="ARBA" id="ARBA00023015"/>
    </source>
</evidence>
<dbReference type="Pfam" id="PF00440">
    <property type="entry name" value="TetR_N"/>
    <property type="match status" value="1"/>
</dbReference>
<dbReference type="SUPFAM" id="SSF46689">
    <property type="entry name" value="Homeodomain-like"/>
    <property type="match status" value="1"/>
</dbReference>
<dbReference type="SUPFAM" id="SSF48498">
    <property type="entry name" value="Tetracyclin repressor-like, C-terminal domain"/>
    <property type="match status" value="1"/>
</dbReference>
<dbReference type="Gene3D" id="1.10.357.10">
    <property type="entry name" value="Tetracycline Repressor, domain 2"/>
    <property type="match status" value="1"/>
</dbReference>
<evidence type="ECO:0000256" key="2">
    <source>
        <dbReference type="ARBA" id="ARBA00023125"/>
    </source>
</evidence>
<evidence type="ECO:0000256" key="4">
    <source>
        <dbReference type="PROSITE-ProRule" id="PRU00335"/>
    </source>
</evidence>
<comment type="caution">
    <text evidence="6">The sequence shown here is derived from an EMBL/GenBank/DDBJ whole genome shotgun (WGS) entry which is preliminary data.</text>
</comment>
<keyword evidence="7" id="KW-1185">Reference proteome</keyword>
<dbReference type="PANTHER" id="PTHR30055">
    <property type="entry name" value="HTH-TYPE TRANSCRIPTIONAL REGULATOR RUTR"/>
    <property type="match status" value="1"/>
</dbReference>
<proteinExistence type="predicted"/>